<name>B7JII1_BACC0</name>
<dbReference type="Proteomes" id="UP000001363">
    <property type="component" value="Chromosome"/>
</dbReference>
<sequence length="41" mass="4804">MNVYGRWKGYFHKYGTEIDKGGFTDSDFMMVVPSWTTGHKE</sequence>
<proteinExistence type="predicted"/>
<dbReference type="EMBL" id="CP001283">
    <property type="protein sequence ID" value="ACK89294.1"/>
    <property type="molecule type" value="Genomic_DNA"/>
</dbReference>
<gene>
    <name evidence="1" type="ordered locus">BCAH820_5560</name>
</gene>
<reference evidence="1 2" key="1">
    <citation type="submission" date="2008-10" db="EMBL/GenBank/DDBJ databases">
        <title>Genome sequence of Bacillus cereus AH820.</title>
        <authorList>
            <person name="Dodson R.J."/>
            <person name="Durkin A.S."/>
            <person name="Rosovitz M.J."/>
            <person name="Rasko D.A."/>
            <person name="Hoffmaster A."/>
            <person name="Ravel J."/>
            <person name="Sutton G."/>
        </authorList>
    </citation>
    <scope>NUCLEOTIDE SEQUENCE [LARGE SCALE GENOMIC DNA]</scope>
    <source>
        <strain evidence="1 2">AH820</strain>
    </source>
</reference>
<dbReference type="HOGENOM" id="CLU_3265169_0_0_9"/>
<organism evidence="1 2">
    <name type="scientific">Bacillus cereus (strain AH820)</name>
    <dbReference type="NCBI Taxonomy" id="405535"/>
    <lineage>
        <taxon>Bacteria</taxon>
        <taxon>Bacillati</taxon>
        <taxon>Bacillota</taxon>
        <taxon>Bacilli</taxon>
        <taxon>Bacillales</taxon>
        <taxon>Bacillaceae</taxon>
        <taxon>Bacillus</taxon>
        <taxon>Bacillus cereus group</taxon>
    </lineage>
</organism>
<evidence type="ECO:0000313" key="1">
    <source>
        <dbReference type="EMBL" id="ACK89294.1"/>
    </source>
</evidence>
<protein>
    <submittedName>
        <fullName evidence="1">Uncharacterized protein</fullName>
    </submittedName>
</protein>
<dbReference type="KEGG" id="bcu:BCAH820_5560"/>
<accession>B7JII1</accession>
<dbReference type="AlphaFoldDB" id="B7JII1"/>
<evidence type="ECO:0000313" key="2">
    <source>
        <dbReference type="Proteomes" id="UP000001363"/>
    </source>
</evidence>